<evidence type="ECO:0000313" key="2">
    <source>
        <dbReference type="EMBL" id="KAG0012021.1"/>
    </source>
</evidence>
<name>A0A9P6MSF3_9FUNG</name>
<dbReference type="AlphaFoldDB" id="A0A9P6MSF3"/>
<feature type="compositionally biased region" description="Low complexity" evidence="1">
    <location>
        <begin position="387"/>
        <end position="397"/>
    </location>
</feature>
<dbReference type="EMBL" id="JAAAID010001048">
    <property type="protein sequence ID" value="KAG0012021.1"/>
    <property type="molecule type" value="Genomic_DNA"/>
</dbReference>
<accession>A0A9P6MSF3</accession>
<protein>
    <submittedName>
        <fullName evidence="2">Uncharacterized protein</fullName>
    </submittedName>
</protein>
<keyword evidence="3" id="KW-1185">Reference proteome</keyword>
<reference evidence="2" key="1">
    <citation type="journal article" date="2020" name="Fungal Divers.">
        <title>Resolving the Mortierellaceae phylogeny through synthesis of multi-gene phylogenetics and phylogenomics.</title>
        <authorList>
            <person name="Vandepol N."/>
            <person name="Liber J."/>
            <person name="Desiro A."/>
            <person name="Na H."/>
            <person name="Kennedy M."/>
            <person name="Barry K."/>
            <person name="Grigoriev I.V."/>
            <person name="Miller A.N."/>
            <person name="O'Donnell K."/>
            <person name="Stajich J.E."/>
            <person name="Bonito G."/>
        </authorList>
    </citation>
    <scope>NUCLEOTIDE SEQUENCE</scope>
    <source>
        <strain evidence="2">NRRL 2769</strain>
    </source>
</reference>
<dbReference type="Proteomes" id="UP000703661">
    <property type="component" value="Unassembled WGS sequence"/>
</dbReference>
<feature type="compositionally biased region" description="Acidic residues" evidence="1">
    <location>
        <begin position="196"/>
        <end position="209"/>
    </location>
</feature>
<gene>
    <name evidence="2" type="ORF">BGZ80_000255</name>
</gene>
<feature type="region of interest" description="Disordered" evidence="1">
    <location>
        <begin position="187"/>
        <end position="283"/>
    </location>
</feature>
<organism evidence="2 3">
    <name type="scientific">Entomortierella chlamydospora</name>
    <dbReference type="NCBI Taxonomy" id="101097"/>
    <lineage>
        <taxon>Eukaryota</taxon>
        <taxon>Fungi</taxon>
        <taxon>Fungi incertae sedis</taxon>
        <taxon>Mucoromycota</taxon>
        <taxon>Mortierellomycotina</taxon>
        <taxon>Mortierellomycetes</taxon>
        <taxon>Mortierellales</taxon>
        <taxon>Mortierellaceae</taxon>
        <taxon>Entomortierella</taxon>
    </lineage>
</organism>
<sequence length="440" mass="48507">MKTPSAESARALTQAVLFARLCDRYHDLASYASEPVKQRIHFLAKSDGSNLKELFIWDLAPFNSLLSTSTGGIEPATVWKPEQIEDYILQHWSADQLPLDPPNNVNSWESTTVYYKSLDPETVQAIVPIGQPDGVAIIAVVLLLEAGETLEDGPCWKYHNMAVLGLGDLQTNGWSILTDQLLHKNEKVSGGNNNNNDDDDDSDDDDSDGDYWGQYGEEDESPSDENSSQNKPPKVSFDTANDTAHEDDDEDYWKRYAEQQEKQEEIERKRNFQQQQQQQQQQLLHDIEPQDLVSGMAPQNSDLQKVLASLPSIGSSAGISTSSTNPLGQVDQTQMLSSLLQMLASEDVAQQSTSLGSGSGSGQEILDSQASVQTQVKNKSMSLDQKSNNTTTPMVSTTTSLANDDSIIDLLRSTVLQATRAGYSKDEVFEMLGSIYESLE</sequence>
<evidence type="ECO:0000256" key="1">
    <source>
        <dbReference type="SAM" id="MobiDB-lite"/>
    </source>
</evidence>
<evidence type="ECO:0000313" key="3">
    <source>
        <dbReference type="Proteomes" id="UP000703661"/>
    </source>
</evidence>
<feature type="compositionally biased region" description="Polar residues" evidence="1">
    <location>
        <begin position="374"/>
        <end position="386"/>
    </location>
</feature>
<feature type="compositionally biased region" description="Low complexity" evidence="1">
    <location>
        <begin position="273"/>
        <end position="282"/>
    </location>
</feature>
<feature type="region of interest" description="Disordered" evidence="1">
    <location>
        <begin position="374"/>
        <end position="397"/>
    </location>
</feature>
<proteinExistence type="predicted"/>
<feature type="compositionally biased region" description="Basic and acidic residues" evidence="1">
    <location>
        <begin position="252"/>
        <end position="270"/>
    </location>
</feature>
<dbReference type="OrthoDB" id="2409801at2759"/>
<comment type="caution">
    <text evidence="2">The sequence shown here is derived from an EMBL/GenBank/DDBJ whole genome shotgun (WGS) entry which is preliminary data.</text>
</comment>